<dbReference type="GO" id="GO:0016491">
    <property type="term" value="F:oxidoreductase activity"/>
    <property type="evidence" value="ECO:0007669"/>
    <property type="project" value="TreeGrafter"/>
</dbReference>
<accession>G2DB69</accession>
<dbReference type="Proteomes" id="UP000004491">
    <property type="component" value="Unassembled WGS sequence"/>
</dbReference>
<keyword evidence="1" id="KW-0732">Signal</keyword>
<proteinExistence type="predicted"/>
<dbReference type="PANTHER" id="PTHR35038:SF6">
    <property type="entry name" value="SURFACE LOCALIZED DECAHEME CYTOCHROME C LIPOPROTEIN"/>
    <property type="match status" value="1"/>
</dbReference>
<dbReference type="Gene3D" id="1.20.850.10">
    <property type="entry name" value="Hydroxylamine Oxidoreductase, Chain A, domain 2"/>
    <property type="match status" value="1"/>
</dbReference>
<dbReference type="PANTHER" id="PTHR35038">
    <property type="entry name" value="DISSIMILATORY SULFITE REDUCTASE SIRA"/>
    <property type="match status" value="1"/>
</dbReference>
<dbReference type="AlphaFoldDB" id="G2DB69"/>
<dbReference type="Pfam" id="PF13435">
    <property type="entry name" value="Cytochrome_C554"/>
    <property type="match status" value="1"/>
</dbReference>
<evidence type="ECO:0000259" key="3">
    <source>
        <dbReference type="Pfam" id="PF13435"/>
    </source>
</evidence>
<keyword evidence="2" id="KW-1133">Transmembrane helix</keyword>
<sequence length="524" mass="58785">MCRYWKVQSFFLLLVGNTDWIATLSLSLIRLSVPLPAFNIAEEMKAMRKWWLLGIGAALLLTHGFAVASVKAPPKEMSTETKACVKCHKKNNPGLIQAWGASKHYGANVGCYECHAADAKDPDAYIHDDKKVKKHISIIVSPKDCANCHEAEAAEMKKSHHADAGKIMGSLDNLLAEVIEGDSGFITEGFPEGNSAAAVNGCWQCHGSQVKVLKDGQLDPATWPNTGIGRINPDGSKGSCAACHSRHQFSAAQARQPENCGKCHMGPDHPQIEIYNESKHGIAYRADREKMNMDNAKWVVGEDYYVAPTCATCHMSATRKQGITHDVGDRLSWNNRPPVSKKQGWVKGTVGWEDRRDKMKDVCNACHEESWTENWYTQYDGLVDLYNRKYGEPGLKLMKAAKPLIKGPKFSNKIDFIWFELWHHEGRRARMAASMQGPDITHWEGTYDLGKNFYTELVPELKELIEHGKHGSAADKKAAENLAKVLDEVLNMEEHKWFLGKMDPAKAKARKARQEEFKNRYKEH</sequence>
<dbReference type="InterPro" id="IPR051829">
    <property type="entry name" value="Multiheme_Cytochr_ET"/>
</dbReference>
<feature type="domain" description="Cytochrome c-552/4" evidence="3">
    <location>
        <begin position="69"/>
        <end position="115"/>
    </location>
</feature>
<keyword evidence="5" id="KW-1185">Reference proteome</keyword>
<dbReference type="InterPro" id="IPR023155">
    <property type="entry name" value="Cyt_c-552/4"/>
</dbReference>
<evidence type="ECO:0000313" key="4">
    <source>
        <dbReference type="EMBL" id="EGV52177.1"/>
    </source>
</evidence>
<name>G2DB69_9GAMM</name>
<organism evidence="4 5">
    <name type="scientific">endosymbiont of Riftia pachyptila</name>
    <name type="common">vent Ph05</name>
    <dbReference type="NCBI Taxonomy" id="1048808"/>
    <lineage>
        <taxon>Bacteria</taxon>
        <taxon>Pseudomonadati</taxon>
        <taxon>Pseudomonadota</taxon>
        <taxon>Gammaproteobacteria</taxon>
        <taxon>sulfur-oxidizing symbionts</taxon>
    </lineage>
</organism>
<dbReference type="Pfam" id="PF13447">
    <property type="entry name" value="Multi-haem_cyto"/>
    <property type="match status" value="1"/>
</dbReference>
<evidence type="ECO:0000313" key="5">
    <source>
        <dbReference type="Proteomes" id="UP000004491"/>
    </source>
</evidence>
<gene>
    <name evidence="4" type="ORF">Rifp1Sym_ao00430</name>
</gene>
<evidence type="ECO:0000256" key="2">
    <source>
        <dbReference type="SAM" id="Phobius"/>
    </source>
</evidence>
<keyword evidence="2" id="KW-0472">Membrane</keyword>
<dbReference type="PATRIC" id="fig|1048808.3.peg.826"/>
<reference evidence="4" key="1">
    <citation type="journal article" date="2011" name="ISME J.">
        <title>The endosymbionts of the deep-sea tubeworms Riftia pachyptila and Tevnia jerichonana share an identical physiology as revealed by proteogenomic analyses.</title>
        <authorList>
            <person name="Gardebrecht A."/>
            <person name="Markert S."/>
            <person name="Felbeck H."/>
            <person name="Thuermer A."/>
            <person name="Albrecht D."/>
            <person name="Wollherr A."/>
            <person name="Kabisch J."/>
            <person name="Lehmann R."/>
            <person name="Daniel R."/>
            <person name="Liesegang H."/>
            <person name="Hecker M."/>
            <person name="Sievert S.M."/>
            <person name="Schweder T."/>
        </authorList>
    </citation>
    <scope>NUCLEOTIDE SEQUENCE [LARGE SCALE GENOMIC DNA]</scope>
</reference>
<dbReference type="EMBL" id="AFOC01000015">
    <property type="protein sequence ID" value="EGV52177.1"/>
    <property type="molecule type" value="Genomic_DNA"/>
</dbReference>
<dbReference type="SUPFAM" id="SSF48695">
    <property type="entry name" value="Multiheme cytochromes"/>
    <property type="match status" value="1"/>
</dbReference>
<dbReference type="InterPro" id="IPR036280">
    <property type="entry name" value="Multihaem_cyt_sf"/>
</dbReference>
<protein>
    <recommendedName>
        <fullName evidence="3">Cytochrome c-552/4 domain-containing protein</fullName>
    </recommendedName>
</protein>
<feature type="transmembrane region" description="Helical" evidence="2">
    <location>
        <begin position="50"/>
        <end position="70"/>
    </location>
</feature>
<dbReference type="Gene3D" id="1.10.780.10">
    <property type="entry name" value="Hydroxylamine Oxidoreductase, Chain A, domain 1"/>
    <property type="match status" value="1"/>
</dbReference>
<comment type="caution">
    <text evidence="4">The sequence shown here is derived from an EMBL/GenBank/DDBJ whole genome shotgun (WGS) entry which is preliminary data.</text>
</comment>
<keyword evidence="2" id="KW-0812">Transmembrane</keyword>
<evidence type="ECO:0000256" key="1">
    <source>
        <dbReference type="ARBA" id="ARBA00022729"/>
    </source>
</evidence>